<evidence type="ECO:0000313" key="3">
    <source>
        <dbReference type="EMBL" id="PKR78293.1"/>
    </source>
</evidence>
<organism evidence="3 4">
    <name type="scientific">Halalkalibacillus sediminis</name>
    <dbReference type="NCBI Taxonomy" id="2018042"/>
    <lineage>
        <taxon>Bacteria</taxon>
        <taxon>Bacillati</taxon>
        <taxon>Bacillota</taxon>
        <taxon>Bacilli</taxon>
        <taxon>Bacillales</taxon>
        <taxon>Bacillaceae</taxon>
        <taxon>Halalkalibacillus</taxon>
    </lineage>
</organism>
<accession>A0A2I0QVB9</accession>
<dbReference type="InterPro" id="IPR006674">
    <property type="entry name" value="HD_domain"/>
</dbReference>
<dbReference type="OrthoDB" id="9759601at2"/>
<dbReference type="SMART" id="SM00471">
    <property type="entry name" value="HDc"/>
    <property type="match status" value="1"/>
</dbReference>
<sequence length="372" mass="41760">MRLVSITDLRAGMVVAKSTYMQDGRLLLGEDVELSDRLIEKVKNSSLGSVYIKDDRVEDFVINENIPEPLKRQAANALENSFRPMKTKKDNSQLVHLEMKPIENVLDELLDEVRGLDGLLELIANTYHYDLYVFSHSVNVALYSLMVGKEIKLTPKKLKRLGMSALLHDIGKMMAPVDILNKPGALTDEEYETIKKHAQNGYDILSQQMVFSPDVLRGVAEHHERLDGSGYPKGLTEDEIHLFGKIIAIADVYDAMTSHRVYRDPMLPQDVLEFLLAGATKLFDPELVKAFNRSVAIYPKGVTVQLSTGEVGVVIENHYNFPLRPKVLVIENASHVSLDQPKVCDLVEREHLTTFIVGCESMGMKSKESLAK</sequence>
<dbReference type="InterPro" id="IPR003607">
    <property type="entry name" value="HD/PDEase_dom"/>
</dbReference>
<dbReference type="PROSITE" id="PS51832">
    <property type="entry name" value="HD_GYP"/>
    <property type="match status" value="1"/>
</dbReference>
<evidence type="ECO:0000259" key="2">
    <source>
        <dbReference type="PROSITE" id="PS51832"/>
    </source>
</evidence>
<dbReference type="PANTHER" id="PTHR43155">
    <property type="entry name" value="CYCLIC DI-GMP PHOSPHODIESTERASE PA4108-RELATED"/>
    <property type="match status" value="1"/>
</dbReference>
<protein>
    <submittedName>
        <fullName evidence="3">Uncharacterized protein</fullName>
    </submittedName>
</protein>
<dbReference type="AlphaFoldDB" id="A0A2I0QVB9"/>
<evidence type="ECO:0000313" key="4">
    <source>
        <dbReference type="Proteomes" id="UP000243524"/>
    </source>
</evidence>
<evidence type="ECO:0000259" key="1">
    <source>
        <dbReference type="PROSITE" id="PS51831"/>
    </source>
</evidence>
<keyword evidence="4" id="KW-1185">Reference proteome</keyword>
<dbReference type="PROSITE" id="PS51831">
    <property type="entry name" value="HD"/>
    <property type="match status" value="1"/>
</dbReference>
<gene>
    <name evidence="3" type="ORF">CEY16_00610</name>
</gene>
<feature type="domain" description="HD" evidence="1">
    <location>
        <begin position="133"/>
        <end position="256"/>
    </location>
</feature>
<comment type="caution">
    <text evidence="3">The sequence shown here is derived from an EMBL/GenBank/DDBJ whole genome shotgun (WGS) entry which is preliminary data.</text>
</comment>
<dbReference type="Pfam" id="PF13487">
    <property type="entry name" value="HD_5"/>
    <property type="match status" value="1"/>
</dbReference>
<dbReference type="CDD" id="cd00077">
    <property type="entry name" value="HDc"/>
    <property type="match status" value="1"/>
</dbReference>
<dbReference type="InterPro" id="IPR006675">
    <property type="entry name" value="HDIG_dom"/>
</dbReference>
<dbReference type="Proteomes" id="UP000243524">
    <property type="component" value="Unassembled WGS sequence"/>
</dbReference>
<dbReference type="NCBIfam" id="TIGR00277">
    <property type="entry name" value="HDIG"/>
    <property type="match status" value="1"/>
</dbReference>
<name>A0A2I0QVB9_9BACI</name>
<reference evidence="3 4" key="1">
    <citation type="submission" date="2017-06" db="EMBL/GenBank/DDBJ databases">
        <title>the draft geome sequence of Illustriluteabacillus marina B3227.</title>
        <authorList>
            <person name="He R.-H."/>
            <person name="Du Z.-J."/>
        </authorList>
    </citation>
    <scope>NUCLEOTIDE SEQUENCE [LARGE SCALE GENOMIC DNA]</scope>
    <source>
        <strain evidence="3 4">B3227</strain>
    </source>
</reference>
<dbReference type="Gene3D" id="1.10.3210.10">
    <property type="entry name" value="Hypothetical protein af1432"/>
    <property type="match status" value="1"/>
</dbReference>
<feature type="domain" description="HD-GYP" evidence="2">
    <location>
        <begin position="111"/>
        <end position="307"/>
    </location>
</feature>
<dbReference type="RefSeq" id="WP_101330027.1">
    <property type="nucleotide sequence ID" value="NZ_PJNH01000001.1"/>
</dbReference>
<dbReference type="EMBL" id="PJNH01000001">
    <property type="protein sequence ID" value="PKR78293.1"/>
    <property type="molecule type" value="Genomic_DNA"/>
</dbReference>
<dbReference type="PANTHER" id="PTHR43155:SF2">
    <property type="entry name" value="CYCLIC DI-GMP PHOSPHODIESTERASE PA4108"/>
    <property type="match status" value="1"/>
</dbReference>
<dbReference type="SUPFAM" id="SSF109604">
    <property type="entry name" value="HD-domain/PDEase-like"/>
    <property type="match status" value="1"/>
</dbReference>
<proteinExistence type="predicted"/>
<dbReference type="InterPro" id="IPR037522">
    <property type="entry name" value="HD_GYP_dom"/>
</dbReference>